<name>F2U1B6_SALR5</name>
<dbReference type="InterPro" id="IPR021109">
    <property type="entry name" value="Peptidase_aspartic_dom_sf"/>
</dbReference>
<organism evidence="4 5">
    <name type="scientific">Salpingoeca rosetta (strain ATCC 50818 / BSB-021)</name>
    <dbReference type="NCBI Taxonomy" id="946362"/>
    <lineage>
        <taxon>Eukaryota</taxon>
        <taxon>Choanoflagellata</taxon>
        <taxon>Craspedida</taxon>
        <taxon>Salpingoecidae</taxon>
        <taxon>Salpingoeca</taxon>
    </lineage>
</organism>
<evidence type="ECO:0000256" key="2">
    <source>
        <dbReference type="SAM" id="MobiDB-lite"/>
    </source>
</evidence>
<dbReference type="RefSeq" id="XP_004996622.1">
    <property type="nucleotide sequence ID" value="XM_004996565.1"/>
</dbReference>
<dbReference type="GO" id="GO:0003676">
    <property type="term" value="F:nucleic acid binding"/>
    <property type="evidence" value="ECO:0007669"/>
    <property type="project" value="InterPro"/>
</dbReference>
<evidence type="ECO:0000256" key="1">
    <source>
        <dbReference type="PROSITE-ProRule" id="PRU00047"/>
    </source>
</evidence>
<dbReference type="PROSITE" id="PS50158">
    <property type="entry name" value="ZF_CCHC"/>
    <property type="match status" value="1"/>
</dbReference>
<dbReference type="InterPro" id="IPR032567">
    <property type="entry name" value="RTL1-rel"/>
</dbReference>
<evidence type="ECO:0000313" key="4">
    <source>
        <dbReference type="EMBL" id="EGD81418.1"/>
    </source>
</evidence>
<dbReference type="CDD" id="cd00303">
    <property type="entry name" value="retropepsin_like"/>
    <property type="match status" value="1"/>
</dbReference>
<dbReference type="OMA" id="HESESFC"/>
<dbReference type="GeneID" id="16077214"/>
<dbReference type="Proteomes" id="UP000007799">
    <property type="component" value="Unassembled WGS sequence"/>
</dbReference>
<dbReference type="eggNOG" id="ENOG502S0EN">
    <property type="taxonomic scope" value="Eukaryota"/>
</dbReference>
<reference evidence="4" key="1">
    <citation type="submission" date="2009-08" db="EMBL/GenBank/DDBJ databases">
        <title>Annotation of Salpingoeca rosetta.</title>
        <authorList>
            <consortium name="The Broad Institute Genome Sequencing Platform"/>
            <person name="Russ C."/>
            <person name="Cuomo C."/>
            <person name="Burger G."/>
            <person name="Gray M.W."/>
            <person name="Holland P.W.H."/>
            <person name="King N."/>
            <person name="Lang F.B.F."/>
            <person name="Roger A.J."/>
            <person name="Ruiz-Trillo I."/>
            <person name="Young S.K."/>
            <person name="Zeng Q."/>
            <person name="Gargeya S."/>
            <person name="Alvarado L."/>
            <person name="Berlin A."/>
            <person name="Chapman S.B."/>
            <person name="Chen Z."/>
            <person name="Freedman E."/>
            <person name="Gellesch M."/>
            <person name="Goldberg J."/>
            <person name="Griggs A."/>
            <person name="Gujja S."/>
            <person name="Heilman E."/>
            <person name="Heiman D."/>
            <person name="Howarth C."/>
            <person name="Mehta T."/>
            <person name="Neiman D."/>
            <person name="Pearson M."/>
            <person name="Roberts A."/>
            <person name="Saif S."/>
            <person name="Shea T."/>
            <person name="Shenoy N."/>
            <person name="Sisk P."/>
            <person name="Stolte C."/>
            <person name="Sykes S."/>
            <person name="White J."/>
            <person name="Yandava C."/>
            <person name="Haas B."/>
            <person name="Nusbaum C."/>
            <person name="Birren B."/>
        </authorList>
    </citation>
    <scope>NUCLEOTIDE SEQUENCE</scope>
    <source>
        <strain evidence="4">ATCC 50818</strain>
    </source>
</reference>
<dbReference type="Gene3D" id="2.40.70.10">
    <property type="entry name" value="Acid Proteases"/>
    <property type="match status" value="1"/>
</dbReference>
<dbReference type="Pfam" id="PF00098">
    <property type="entry name" value="zf-CCHC"/>
    <property type="match status" value="1"/>
</dbReference>
<dbReference type="SMART" id="SM00343">
    <property type="entry name" value="ZnF_C2HC"/>
    <property type="match status" value="1"/>
</dbReference>
<dbReference type="InParanoid" id="F2U1B6"/>
<dbReference type="Pfam" id="PF03732">
    <property type="entry name" value="Retrotrans_gag"/>
    <property type="match status" value="1"/>
</dbReference>
<feature type="compositionally biased region" description="Low complexity" evidence="2">
    <location>
        <begin position="35"/>
        <end position="46"/>
    </location>
</feature>
<dbReference type="Pfam" id="PF13650">
    <property type="entry name" value="Asp_protease_2"/>
    <property type="match status" value="1"/>
</dbReference>
<dbReference type="PANTHER" id="PTHR15503:SF22">
    <property type="entry name" value="TRANSPOSON TY3-I GAG POLYPROTEIN"/>
    <property type="match status" value="1"/>
</dbReference>
<gene>
    <name evidence="4" type="ORF">PTSG_11842</name>
</gene>
<keyword evidence="1" id="KW-0862">Zinc</keyword>
<dbReference type="Gene3D" id="4.10.60.10">
    <property type="entry name" value="Zinc finger, CCHC-type"/>
    <property type="match status" value="1"/>
</dbReference>
<dbReference type="PANTHER" id="PTHR15503">
    <property type="entry name" value="LDOC1 RELATED"/>
    <property type="match status" value="1"/>
</dbReference>
<feature type="region of interest" description="Disordered" evidence="2">
    <location>
        <begin position="26"/>
        <end position="58"/>
    </location>
</feature>
<protein>
    <recommendedName>
        <fullName evidence="3">CCHC-type domain-containing protein</fullName>
    </recommendedName>
</protein>
<dbReference type="SUPFAM" id="SSF57756">
    <property type="entry name" value="Retrovirus zinc finger-like domains"/>
    <property type="match status" value="1"/>
</dbReference>
<proteinExistence type="predicted"/>
<evidence type="ECO:0000259" key="3">
    <source>
        <dbReference type="PROSITE" id="PS50158"/>
    </source>
</evidence>
<dbReference type="KEGG" id="sre:PTSG_11842"/>
<keyword evidence="1" id="KW-0863">Zinc-finger</keyword>
<feature type="domain" description="CCHC-type" evidence="3">
    <location>
        <begin position="255"/>
        <end position="269"/>
    </location>
</feature>
<dbReference type="InterPro" id="IPR036875">
    <property type="entry name" value="Znf_CCHC_sf"/>
</dbReference>
<accession>F2U1B6</accession>
<dbReference type="AlphaFoldDB" id="F2U1B6"/>
<sequence length="390" mass="44777">MEEQWHEMIEHMRVLTQTMAQAAQLNHAVHESQQGPQGPTRSTGRPRGPPPPTFSGATGERADDFLFCLETFVRYHRIDDDDQRLLLAISCLQGHALTWYRSLDPAPTNMHELQEQLRASFKTIDEQRQLRDQLRRLRQDGNVQDYVFKFRQLMVQIDDMSRLDRIEAFIHGLRPRTRQEVSFHGPDTLEQAYQLASRYDRNYTTANSAYRRGAPPTQPPKFDDRAMDIDAIRAQRPLRRLTDQERDELRRRGACFRCRREGHLAADCPLNASDLGPASPTGETEAVLLQATDAVTSQARLLTFRGTIDGRPARTLIDPGSRMNVLSRDYALRHGIAVQPRQYPVEFVFANGTRHVSKDDTQEVTLRIGTHQERLLRRLSRHALAADLEP</sequence>
<dbReference type="InterPro" id="IPR001878">
    <property type="entry name" value="Znf_CCHC"/>
</dbReference>
<dbReference type="EMBL" id="GL832959">
    <property type="protein sequence ID" value="EGD81418.1"/>
    <property type="molecule type" value="Genomic_DNA"/>
</dbReference>
<keyword evidence="5" id="KW-1185">Reference proteome</keyword>
<dbReference type="GO" id="GO:0008270">
    <property type="term" value="F:zinc ion binding"/>
    <property type="evidence" value="ECO:0007669"/>
    <property type="project" value="UniProtKB-KW"/>
</dbReference>
<evidence type="ECO:0000313" key="5">
    <source>
        <dbReference type="Proteomes" id="UP000007799"/>
    </source>
</evidence>
<keyword evidence="1" id="KW-0479">Metal-binding</keyword>
<dbReference type="InterPro" id="IPR005162">
    <property type="entry name" value="Retrotrans_gag_dom"/>
</dbReference>